<dbReference type="EMBL" id="QXFV01000346">
    <property type="protein sequence ID" value="KAE9040387.1"/>
    <property type="molecule type" value="Genomic_DNA"/>
</dbReference>
<keyword evidence="6" id="KW-1185">Reference proteome</keyword>
<evidence type="ECO:0000313" key="2">
    <source>
        <dbReference type="EMBL" id="KAE9028152.1"/>
    </source>
</evidence>
<dbReference type="Proteomes" id="UP000435112">
    <property type="component" value="Unassembled WGS sequence"/>
</dbReference>
<dbReference type="AlphaFoldDB" id="A0A6A3M9G3"/>
<evidence type="ECO:0000313" key="4">
    <source>
        <dbReference type="EMBL" id="KAE9328603.1"/>
    </source>
</evidence>
<dbReference type="EMBL" id="QXFT01001110">
    <property type="protein sequence ID" value="KAE9328603.1"/>
    <property type="molecule type" value="Genomic_DNA"/>
</dbReference>
<dbReference type="Proteomes" id="UP000429607">
    <property type="component" value="Unassembled WGS sequence"/>
</dbReference>
<gene>
    <name evidence="3" type="ORF">PR001_g7090</name>
    <name evidence="2" type="ORF">PR002_g10471</name>
    <name evidence="4" type="ORF">PR003_g15748</name>
</gene>
<dbReference type="EMBL" id="QXFU01000594">
    <property type="protein sequence ID" value="KAE9028152.1"/>
    <property type="molecule type" value="Genomic_DNA"/>
</dbReference>
<evidence type="ECO:0000313" key="6">
    <source>
        <dbReference type="Proteomes" id="UP000434957"/>
    </source>
</evidence>
<evidence type="ECO:0000313" key="5">
    <source>
        <dbReference type="Proteomes" id="UP000429607"/>
    </source>
</evidence>
<feature type="region of interest" description="Disordered" evidence="1">
    <location>
        <begin position="1"/>
        <end position="40"/>
    </location>
</feature>
<evidence type="ECO:0000256" key="1">
    <source>
        <dbReference type="SAM" id="MobiDB-lite"/>
    </source>
</evidence>
<sequence length="132" mass="13131">MTSLPMPPAGAASVTSPPPAEAVPSTPSTSAEAARATPSAPVGVVHVVPSATTSAAVPPVGIPLAPASIARLQDEPQLQDEYTAVPAGPGERNWEAFATSVSAIHVALPLLDQDAVRSSIDHLLGGSNGSRA</sequence>
<comment type="caution">
    <text evidence="2">The sequence shown here is derived from an EMBL/GenBank/DDBJ whole genome shotgun (WGS) entry which is preliminary data.</text>
</comment>
<evidence type="ECO:0000313" key="3">
    <source>
        <dbReference type="EMBL" id="KAE9040387.1"/>
    </source>
</evidence>
<reference evidence="5 7" key="1">
    <citation type="submission" date="2018-09" db="EMBL/GenBank/DDBJ databases">
        <title>Genomic investigation of the strawberry pathogen Phytophthora fragariae indicates pathogenicity is determined by transcriptional variation in three key races.</title>
        <authorList>
            <person name="Adams T.M."/>
            <person name="Armitage A.D."/>
            <person name="Sobczyk M.K."/>
            <person name="Bates H.J."/>
            <person name="Dunwell J.M."/>
            <person name="Nellist C.F."/>
            <person name="Harrison R.J."/>
        </authorList>
    </citation>
    <scope>NUCLEOTIDE SEQUENCE [LARGE SCALE GENOMIC DNA]</scope>
    <source>
        <strain evidence="3 5">SCRP249</strain>
        <strain evidence="2 7">SCRP324</strain>
        <strain evidence="4 6">SCRP333</strain>
    </source>
</reference>
<protein>
    <submittedName>
        <fullName evidence="2">Uncharacterized protein</fullName>
    </submittedName>
</protein>
<evidence type="ECO:0000313" key="7">
    <source>
        <dbReference type="Proteomes" id="UP000435112"/>
    </source>
</evidence>
<dbReference type="Proteomes" id="UP000434957">
    <property type="component" value="Unassembled WGS sequence"/>
</dbReference>
<name>A0A6A3M9G3_9STRA</name>
<organism evidence="2 7">
    <name type="scientific">Phytophthora rubi</name>
    <dbReference type="NCBI Taxonomy" id="129364"/>
    <lineage>
        <taxon>Eukaryota</taxon>
        <taxon>Sar</taxon>
        <taxon>Stramenopiles</taxon>
        <taxon>Oomycota</taxon>
        <taxon>Peronosporomycetes</taxon>
        <taxon>Peronosporales</taxon>
        <taxon>Peronosporaceae</taxon>
        <taxon>Phytophthora</taxon>
    </lineage>
</organism>
<proteinExistence type="predicted"/>
<accession>A0A6A3M9G3</accession>